<dbReference type="PANTHER" id="PTHR45942">
    <property type="entry name" value="PROTEIN PHOSPATASE 3 REGULATORY SUBUNIT B ALPHA ISOFORM TYPE 1"/>
    <property type="match status" value="1"/>
</dbReference>
<keyword evidence="2 13" id="KW-0853">WD repeat</keyword>
<dbReference type="SMART" id="SM00054">
    <property type="entry name" value="EFh"/>
    <property type="match status" value="4"/>
</dbReference>
<evidence type="ECO:0000256" key="11">
    <source>
        <dbReference type="ARBA" id="ARBA00039643"/>
    </source>
</evidence>
<evidence type="ECO:0000256" key="3">
    <source>
        <dbReference type="ARBA" id="ARBA00022703"/>
    </source>
</evidence>
<feature type="repeat" description="WD" evidence="13">
    <location>
        <begin position="373"/>
        <end position="386"/>
    </location>
</feature>
<dbReference type="GeneTree" id="ENSGT00950000183091"/>
<dbReference type="FunFam" id="2.130.10.10:FF:000258">
    <property type="entry name" value="WD repeat-containing protein 92"/>
    <property type="match status" value="1"/>
</dbReference>
<evidence type="ECO:0000259" key="14">
    <source>
        <dbReference type="PROSITE" id="PS50222"/>
    </source>
</evidence>
<protein>
    <recommendedName>
        <fullName evidence="11">Dynein axonemal assembly factor 10</fullName>
    </recommendedName>
    <alternativeName>
        <fullName evidence="12">WD repeat-containing protein 92</fullName>
    </alternativeName>
</protein>
<evidence type="ECO:0000256" key="5">
    <source>
        <dbReference type="ARBA" id="ARBA00022737"/>
    </source>
</evidence>
<comment type="subcellular location">
    <subcellularLocation>
        <location evidence="9">Dynein axonemal particle</location>
    </subcellularLocation>
</comment>
<keyword evidence="16" id="KW-1185">Reference proteome</keyword>
<keyword evidence="4" id="KW-0479">Metal-binding</keyword>
<dbReference type="InterPro" id="IPR015943">
    <property type="entry name" value="WD40/YVTN_repeat-like_dom_sf"/>
</dbReference>
<feature type="domain" description="EF-hand" evidence="14">
    <location>
        <begin position="146"/>
        <end position="181"/>
    </location>
</feature>
<evidence type="ECO:0000256" key="10">
    <source>
        <dbReference type="ARBA" id="ARBA00037430"/>
    </source>
</evidence>
<proteinExistence type="inferred from homology"/>
<dbReference type="SUPFAM" id="SSF50978">
    <property type="entry name" value="WD40 repeat-like"/>
    <property type="match status" value="1"/>
</dbReference>
<dbReference type="CDD" id="cd00051">
    <property type="entry name" value="EFh"/>
    <property type="match status" value="1"/>
</dbReference>
<dbReference type="Proteomes" id="UP001501920">
    <property type="component" value="Chromosome 5"/>
</dbReference>
<accession>A0AAR2L8W7</accession>
<dbReference type="AlphaFoldDB" id="A0AAR2L8W7"/>
<dbReference type="InterPro" id="IPR001680">
    <property type="entry name" value="WD40_rpt"/>
</dbReference>
<evidence type="ECO:0000256" key="7">
    <source>
        <dbReference type="ARBA" id="ARBA00023754"/>
    </source>
</evidence>
<dbReference type="GO" id="GO:0120293">
    <property type="term" value="C:dynein axonemal particle"/>
    <property type="evidence" value="ECO:0007669"/>
    <property type="project" value="UniProtKB-SubCell"/>
</dbReference>
<dbReference type="InterPro" id="IPR018247">
    <property type="entry name" value="EF_Hand_1_Ca_BS"/>
</dbReference>
<comment type="function">
    <text evidence="7">Regulatory subunit of calcineurin, a calcium-dependent, calmodulin stimulated protein phosphatase. Confers calcium sensitivity.</text>
</comment>
<dbReference type="SUPFAM" id="SSF47473">
    <property type="entry name" value="EF-hand"/>
    <property type="match status" value="1"/>
</dbReference>
<dbReference type="FunFam" id="1.10.238.10:FF:000047">
    <property type="entry name" value="Calcineurin subunit B type 1"/>
    <property type="match status" value="1"/>
</dbReference>
<evidence type="ECO:0000256" key="1">
    <source>
        <dbReference type="ARBA" id="ARBA00022490"/>
    </source>
</evidence>
<dbReference type="Gene3D" id="1.10.238.10">
    <property type="entry name" value="EF-hand"/>
    <property type="match status" value="1"/>
</dbReference>
<dbReference type="PROSITE" id="PS00018">
    <property type="entry name" value="EF_HAND_1"/>
    <property type="match status" value="3"/>
</dbReference>
<evidence type="ECO:0000313" key="15">
    <source>
        <dbReference type="Ensembl" id="ENSPNAP00000072985.1"/>
    </source>
</evidence>
<dbReference type="PROSITE" id="PS50082">
    <property type="entry name" value="WD_REPEATS_2"/>
    <property type="match status" value="1"/>
</dbReference>
<keyword evidence="3" id="KW-0053">Apoptosis</keyword>
<dbReference type="Pfam" id="PF13499">
    <property type="entry name" value="EF-hand_7"/>
    <property type="match status" value="2"/>
</dbReference>
<evidence type="ECO:0000256" key="6">
    <source>
        <dbReference type="ARBA" id="ARBA00022837"/>
    </source>
</evidence>
<comment type="function">
    <text evidence="10">Key assembly factor specifically required for the stability of axonemal dynein heavy chains in cytoplasm.</text>
</comment>
<evidence type="ECO:0000256" key="2">
    <source>
        <dbReference type="ARBA" id="ARBA00022574"/>
    </source>
</evidence>
<dbReference type="GO" id="GO:0005509">
    <property type="term" value="F:calcium ion binding"/>
    <property type="evidence" value="ECO:0007669"/>
    <property type="project" value="InterPro"/>
</dbReference>
<evidence type="ECO:0000256" key="13">
    <source>
        <dbReference type="PROSITE-ProRule" id="PRU00221"/>
    </source>
</evidence>
<organism evidence="15 16">
    <name type="scientific">Pygocentrus nattereri</name>
    <name type="common">Red-bellied piranha</name>
    <dbReference type="NCBI Taxonomy" id="42514"/>
    <lineage>
        <taxon>Eukaryota</taxon>
        <taxon>Metazoa</taxon>
        <taxon>Chordata</taxon>
        <taxon>Craniata</taxon>
        <taxon>Vertebrata</taxon>
        <taxon>Euteleostomi</taxon>
        <taxon>Actinopterygii</taxon>
        <taxon>Neopterygii</taxon>
        <taxon>Teleostei</taxon>
        <taxon>Ostariophysi</taxon>
        <taxon>Characiformes</taxon>
        <taxon>Characoidei</taxon>
        <taxon>Pygocentrus</taxon>
    </lineage>
</organism>
<name>A0AAR2L8W7_PYGNA</name>
<dbReference type="Pfam" id="PF00400">
    <property type="entry name" value="WD40"/>
    <property type="match status" value="2"/>
</dbReference>
<dbReference type="Ensembl" id="ENSPNAT00000079500.1">
    <property type="protein sequence ID" value="ENSPNAP00000072985.1"/>
    <property type="gene ID" value="ENSPNAG00000031169.1"/>
</dbReference>
<dbReference type="GO" id="GO:0006915">
    <property type="term" value="P:apoptotic process"/>
    <property type="evidence" value="ECO:0007669"/>
    <property type="project" value="UniProtKB-KW"/>
</dbReference>
<evidence type="ECO:0000256" key="4">
    <source>
        <dbReference type="ARBA" id="ARBA00022723"/>
    </source>
</evidence>
<evidence type="ECO:0000313" key="16">
    <source>
        <dbReference type="Proteomes" id="UP001501920"/>
    </source>
</evidence>
<keyword evidence="6" id="KW-0106">Calcium</keyword>
<keyword evidence="1" id="KW-0963">Cytoplasm</keyword>
<dbReference type="InterPro" id="IPR011992">
    <property type="entry name" value="EF-hand-dom_pair"/>
</dbReference>
<dbReference type="PROSITE" id="PS50222">
    <property type="entry name" value="EF_HAND_2"/>
    <property type="match status" value="3"/>
</dbReference>
<evidence type="ECO:0000256" key="8">
    <source>
        <dbReference type="ARBA" id="ARBA00023774"/>
    </source>
</evidence>
<dbReference type="SMART" id="SM00320">
    <property type="entry name" value="WD40"/>
    <property type="match status" value="6"/>
</dbReference>
<dbReference type="InterPro" id="IPR002048">
    <property type="entry name" value="EF_hand_dom"/>
</dbReference>
<dbReference type="InterPro" id="IPR036322">
    <property type="entry name" value="WD40_repeat_dom_sf"/>
</dbReference>
<feature type="domain" description="EF-hand" evidence="14">
    <location>
        <begin position="68"/>
        <end position="103"/>
    </location>
</feature>
<reference evidence="15" key="3">
    <citation type="submission" date="2025-09" db="UniProtKB">
        <authorList>
            <consortium name="Ensembl"/>
        </authorList>
    </citation>
    <scope>IDENTIFICATION</scope>
</reference>
<evidence type="ECO:0000256" key="9">
    <source>
        <dbReference type="ARBA" id="ARBA00024190"/>
    </source>
</evidence>
<dbReference type="Gene3D" id="2.130.10.10">
    <property type="entry name" value="YVTN repeat-like/Quinoprotein amine dehydrogenase"/>
    <property type="match status" value="1"/>
</dbReference>
<feature type="domain" description="EF-hand" evidence="14">
    <location>
        <begin position="105"/>
        <end position="140"/>
    </location>
</feature>
<keyword evidence="5" id="KW-0677">Repeat</keyword>
<reference evidence="15" key="2">
    <citation type="submission" date="2025-08" db="UniProtKB">
        <authorList>
            <consortium name="Ensembl"/>
        </authorList>
    </citation>
    <scope>IDENTIFICATION</scope>
</reference>
<comment type="similarity">
    <text evidence="8">Belongs to the calcineurin regulatory subunit family.</text>
</comment>
<evidence type="ECO:0000256" key="12">
    <source>
        <dbReference type="ARBA" id="ARBA00041547"/>
    </source>
</evidence>
<sequence length="598" mass="66445">IHTDAQTHLCVTYEGKDWIWAIFTCCVNKAICFDADEIKRLGKRFKKLDLDNSGSLSVEEFMSLPELQQNPLVQRVIDIFDTDGNGEVDFKEFIEGVSQFSVKGDKEQKLRFAFRIYDMDKDGYISNGELFQVLKMMVGNNLKDTQLQQIVDKTIINADKDGDGRISFEEFCAVSVSCFVLPAQSESPPAVQTTLHLHLWHLADALIQSDLQFDHFTQVGQGGVRSLAQGSLLISRFVTSMSALLEKPQIIAHVQKSLNYTVFDCRWIPCSAKFVCLGNFARGTGVLQIYEIQHGDAQLVKEIEKPKPIKCGTFGATSLQQRHLATGDFGGNLHVWNLEAPEVPVYSVKAHKEIVNCIDGVGGLGIGGGAPEIVTGSRDGTVKVWDPRQKDTPVANMEPAEGESKRDCWTVAFGHAFNDQDRCVCAGYDNGDVKLFDLRNMSVRWENNIKNGVCSVEFDRKDISMNKLVATSLEGNFHVFDMRTQHPTKGFASVSEKAHKSTVWQVRHLPQNRDVFMTAGGAGSLYLWKYEYPAKRSEKDGDGVDGGVAGTLNLLQNVNLSTQPIASLDWSPDKQGLCVCSSFDQSVRVLIVTKLNRV</sequence>
<reference evidence="15 16" key="1">
    <citation type="submission" date="2020-10" db="EMBL/GenBank/DDBJ databases">
        <title>Pygocentrus nattereri (red-bellied piranha) genome, fPygNat1, primary haplotype.</title>
        <authorList>
            <person name="Myers G."/>
            <person name="Meyer A."/>
            <person name="Karagic N."/>
            <person name="Pippel M."/>
            <person name="Winkler S."/>
            <person name="Tracey A."/>
            <person name="Wood J."/>
            <person name="Formenti G."/>
            <person name="Howe K."/>
            <person name="Fedrigo O."/>
            <person name="Jarvis E.D."/>
        </authorList>
    </citation>
    <scope>NUCLEOTIDE SEQUENCE [LARGE SCALE GENOMIC DNA]</scope>
</reference>